<dbReference type="AlphaFoldDB" id="R4UJQ2"/>
<evidence type="ECO:0008006" key="4">
    <source>
        <dbReference type="Google" id="ProtNLM"/>
    </source>
</evidence>
<dbReference type="RefSeq" id="WP_016339355.1">
    <property type="nucleotide sequence ID" value="NC_021280.1"/>
</dbReference>
<dbReference type="EMBL" id="CP005077">
    <property type="protein sequence ID" value="AGM25536.1"/>
    <property type="molecule type" value="Genomic_DNA"/>
</dbReference>
<keyword evidence="3" id="KW-1185">Reference proteome</keyword>
<evidence type="ECO:0000313" key="3">
    <source>
        <dbReference type="Proteomes" id="UP000013964"/>
    </source>
</evidence>
<feature type="chain" id="PRO_5004379951" description="Lipoprotein" evidence="1">
    <location>
        <begin position="24"/>
        <end position="747"/>
    </location>
</feature>
<name>R4UJQ2_9MOLU</name>
<gene>
    <name evidence="2" type="ORF">SCHRY_v1c09640</name>
</gene>
<evidence type="ECO:0000313" key="2">
    <source>
        <dbReference type="EMBL" id="AGM25536.1"/>
    </source>
</evidence>
<evidence type="ECO:0000256" key="1">
    <source>
        <dbReference type="SAM" id="SignalP"/>
    </source>
</evidence>
<keyword evidence="1" id="KW-0732">Signal</keyword>
<proteinExistence type="predicted"/>
<dbReference type="PATRIC" id="fig|1276227.3.peg.967"/>
<sequence length="747" mass="84541">MKKLLSILSSLVLTGTAASGVIACSKDENQHKNSNGDSIWAWLPGIYGGQDVTSPDIWNSLTTPNIRTGQSWSNDPNQWDGSTQLKMSKQLMQILSVAVLANPEKFLSDNTKKDIALADYKDLSDILKAQWKLLVQATNNSLENKIQDFKNSAGKKWEKEYHKFLDDNYPDISGASGGQKYKIEEQNFKAAMMTQGVENTKSASALLTEILLNNNMRTYRTNDNQSTQKILENFNSYLQTPNAVVKDWPVNKNDKIQLALAYNYENGNYDVELSALNLTKINEYLGKIAVKLKNNGYDYKEFIKNNKSVLTPVFSGGDEDEIGTPTLNLPYDAGQYSMFQKYMVDKWFQNQKPLAYSEVVYSFKTDAKVEENGIKSDSFEQAVKDKIEADLGRLENNDWSEFIKQTDETVSPSENLLTLTSDKSGIVKASLYDGINQASTTATNLPSKLDEIMSAINRSEGTQLSKTWKIGTSNNDYIIAYFDVTDGLHIAHIDGNEFLLDSTNEKPLSSFDSNWQFRELNYSRNVYGEMTDKSQIIVPKAQTQEMNTHFSDTQYLWYLANRSLVNASSPATSPLKFNLLNEVKTYTAGDSAMWWTWIFDFFNNYNAKILESTNDKWYTNFLTFKDSTGKTVEPTWFINQINAADTNISGGALSTLRTKLEEENTKIKNYKENGPALTIKTNEILEKINDDKFWNTNPDGNIDDQKATKTSLSTINLQDEQYVIQNYQVTLPNNVSGNRFYTTRKGQ</sequence>
<organism evidence="2 3">
    <name type="scientific">Spiroplasma chrysopicola DF-1</name>
    <dbReference type="NCBI Taxonomy" id="1276227"/>
    <lineage>
        <taxon>Bacteria</taxon>
        <taxon>Bacillati</taxon>
        <taxon>Mycoplasmatota</taxon>
        <taxon>Mollicutes</taxon>
        <taxon>Entomoplasmatales</taxon>
        <taxon>Spiroplasmataceae</taxon>
        <taxon>Spiroplasma</taxon>
    </lineage>
</organism>
<feature type="signal peptide" evidence="1">
    <location>
        <begin position="1"/>
        <end position="23"/>
    </location>
</feature>
<dbReference type="STRING" id="1276227.SCHRY_v1c09640"/>
<protein>
    <recommendedName>
        <fullName evidence="4">Lipoprotein</fullName>
    </recommendedName>
</protein>
<dbReference type="HOGENOM" id="CLU_366348_0_0_14"/>
<dbReference type="InterPro" id="IPR054816">
    <property type="entry name" value="Lipoprotein_mollicutes-type_CS"/>
</dbReference>
<accession>R4UJQ2</accession>
<dbReference type="NCBIfam" id="NF038029">
    <property type="entry name" value="LP_plasma"/>
    <property type="match status" value="1"/>
</dbReference>
<dbReference type="KEGG" id="scr:SCHRY_v1c09640"/>
<reference evidence="2 3" key="1">
    <citation type="journal article" date="2013" name="Genome Biol. Evol.">
        <title>Complete genomes of two dipteran-associated spiroplasmas provided insights into the origin, dynamics, and impacts of viral invasion in spiroplasma.</title>
        <authorList>
            <person name="Ku C."/>
            <person name="Lo W.S."/>
            <person name="Chen L.L."/>
            <person name="Kuo C.H."/>
        </authorList>
    </citation>
    <scope>NUCLEOTIDE SEQUENCE [LARGE SCALE GENOMIC DNA]</scope>
    <source>
        <strain evidence="2 3">DF-1</strain>
    </source>
</reference>
<dbReference type="OrthoDB" id="394582at2"/>
<dbReference type="PROSITE" id="PS51257">
    <property type="entry name" value="PROKAR_LIPOPROTEIN"/>
    <property type="match status" value="1"/>
</dbReference>
<dbReference type="Proteomes" id="UP000013964">
    <property type="component" value="Chromosome"/>
</dbReference>